<sequence>MSKIKGLLLIPSKPDPERDAIASTWIEQGGQVQRVEQFWIKPETGNSSVAIYGNETFSQVLAQVLGKRLVTVKDELITQLEHKWTKRAITLMSIDQVRHIVFPKFIKSVMPKMIPSKVYHTEEEFVTAIKGVKPNDQVIVSDIISISKEARSFVLHRTVCDIAYYEGNGDLEDGKQFAAEFLTNYTEALPATLVLDIGYNTNDGWFIVEFNSCWGAGLNSCDPAKVVECIEAATIN</sequence>
<protein>
    <submittedName>
        <fullName evidence="2">ATP-grasp domain-containing protein</fullName>
    </submittedName>
</protein>
<gene>
    <name evidence="2" type="ORF">KK083_04820</name>
</gene>
<keyword evidence="3" id="KW-1185">Reference proteome</keyword>
<dbReference type="AlphaFoldDB" id="A0AAP2DIG2"/>
<accession>A0AAP2DIG2</accession>
<evidence type="ECO:0000313" key="3">
    <source>
        <dbReference type="Proteomes" id="UP001319200"/>
    </source>
</evidence>
<evidence type="ECO:0000259" key="1">
    <source>
        <dbReference type="Pfam" id="PF18299"/>
    </source>
</evidence>
<proteinExistence type="predicted"/>
<dbReference type="EMBL" id="JAHESF010000003">
    <property type="protein sequence ID" value="MBT1696184.1"/>
    <property type="molecule type" value="Genomic_DNA"/>
</dbReference>
<dbReference type="Pfam" id="PF18299">
    <property type="entry name" value="R2K_2"/>
    <property type="match status" value="1"/>
</dbReference>
<name>A0AAP2DIG2_9BACT</name>
<feature type="domain" description="ATP-grasp" evidence="1">
    <location>
        <begin position="85"/>
        <end position="228"/>
    </location>
</feature>
<organism evidence="2 3">
    <name type="scientific">Chryseosolibacter histidini</name>
    <dbReference type="NCBI Taxonomy" id="2782349"/>
    <lineage>
        <taxon>Bacteria</taxon>
        <taxon>Pseudomonadati</taxon>
        <taxon>Bacteroidota</taxon>
        <taxon>Cytophagia</taxon>
        <taxon>Cytophagales</taxon>
        <taxon>Chryseotaleaceae</taxon>
        <taxon>Chryseosolibacter</taxon>
    </lineage>
</organism>
<dbReference type="Proteomes" id="UP001319200">
    <property type="component" value="Unassembled WGS sequence"/>
</dbReference>
<evidence type="ECO:0000313" key="2">
    <source>
        <dbReference type="EMBL" id="MBT1696184.1"/>
    </source>
</evidence>
<dbReference type="RefSeq" id="WP_254161246.1">
    <property type="nucleotide sequence ID" value="NZ_JAHESF010000003.1"/>
</dbReference>
<dbReference type="InterPro" id="IPR041261">
    <property type="entry name" value="R2K_2"/>
</dbReference>
<comment type="caution">
    <text evidence="2">The sequence shown here is derived from an EMBL/GenBank/DDBJ whole genome shotgun (WGS) entry which is preliminary data.</text>
</comment>
<reference evidence="2 3" key="1">
    <citation type="submission" date="2021-05" db="EMBL/GenBank/DDBJ databases">
        <title>A Polyphasic approach of four new species of the genus Ohtaekwangia: Ohtaekwangia histidinii sp. nov., Ohtaekwangia cretensis sp. nov., Ohtaekwangia indiensis sp. nov., Ohtaekwangia reichenbachii sp. nov. from diverse environment.</title>
        <authorList>
            <person name="Octaviana S."/>
        </authorList>
    </citation>
    <scope>NUCLEOTIDE SEQUENCE [LARGE SCALE GENOMIC DNA]</scope>
    <source>
        <strain evidence="2 3">PWU4</strain>
    </source>
</reference>